<organism evidence="2 3">
    <name type="scientific">Eubacterium barkeri</name>
    <name type="common">Clostridium barkeri</name>
    <dbReference type="NCBI Taxonomy" id="1528"/>
    <lineage>
        <taxon>Bacteria</taxon>
        <taxon>Bacillati</taxon>
        <taxon>Bacillota</taxon>
        <taxon>Clostridia</taxon>
        <taxon>Eubacteriales</taxon>
        <taxon>Eubacteriaceae</taxon>
        <taxon>Eubacterium</taxon>
    </lineage>
</organism>
<evidence type="ECO:0000313" key="2">
    <source>
        <dbReference type="EMBL" id="SDX59651.1"/>
    </source>
</evidence>
<feature type="signal peptide" evidence="1">
    <location>
        <begin position="1"/>
        <end position="19"/>
    </location>
</feature>
<keyword evidence="3" id="KW-1185">Reference proteome</keyword>
<sequence length="162" mass="18373">MVSLALIAMVMLLSLSTLAFFNQIASGLRYDAETEVTFRRIHLVVQKQIERSDVLYIKGERVYLMDLENPTLYMDYYRHDPTSGTLYRCKVHRSNLVDIGPGQYSQLARDVVDFTLQAQRDKTGGFSGIIEMHLVLEQDGKEQVYDAAFGYPGGGKAILQKE</sequence>
<evidence type="ECO:0000313" key="3">
    <source>
        <dbReference type="Proteomes" id="UP000199652"/>
    </source>
</evidence>
<proteinExistence type="predicted"/>
<name>A0A1H3CZS3_EUBBA</name>
<reference evidence="3" key="1">
    <citation type="submission" date="2016-10" db="EMBL/GenBank/DDBJ databases">
        <authorList>
            <person name="Varghese N."/>
            <person name="Submissions S."/>
        </authorList>
    </citation>
    <scope>NUCLEOTIDE SEQUENCE [LARGE SCALE GENOMIC DNA]</scope>
    <source>
        <strain evidence="3">VPI 5359</strain>
    </source>
</reference>
<evidence type="ECO:0008006" key="4">
    <source>
        <dbReference type="Google" id="ProtNLM"/>
    </source>
</evidence>
<accession>A0A1H3CZS3</accession>
<keyword evidence="1" id="KW-0732">Signal</keyword>
<gene>
    <name evidence="2" type="ORF">SAMN04488579_10438</name>
</gene>
<feature type="chain" id="PRO_5039147486" description="Competence protein ComGF" evidence="1">
    <location>
        <begin position="20"/>
        <end position="162"/>
    </location>
</feature>
<dbReference type="STRING" id="1528.SAMN04488579_10438"/>
<dbReference type="Proteomes" id="UP000199652">
    <property type="component" value="Unassembled WGS sequence"/>
</dbReference>
<evidence type="ECO:0000256" key="1">
    <source>
        <dbReference type="SAM" id="SignalP"/>
    </source>
</evidence>
<dbReference type="AlphaFoldDB" id="A0A1H3CZS3"/>
<protein>
    <recommendedName>
        <fullName evidence="4">Competence protein ComGF</fullName>
    </recommendedName>
</protein>
<dbReference type="EMBL" id="FNOU01000004">
    <property type="protein sequence ID" value="SDX59651.1"/>
    <property type="molecule type" value="Genomic_DNA"/>
</dbReference>